<name>X0W1R7_9ZZZZ</name>
<proteinExistence type="predicted"/>
<dbReference type="EMBL" id="BARS01037301">
    <property type="protein sequence ID" value="GAG24749.1"/>
    <property type="molecule type" value="Genomic_DNA"/>
</dbReference>
<evidence type="ECO:0000313" key="1">
    <source>
        <dbReference type="EMBL" id="GAG24749.1"/>
    </source>
</evidence>
<reference evidence="1" key="1">
    <citation type="journal article" date="2014" name="Front. Microbiol.">
        <title>High frequency of phylogenetically diverse reductive dehalogenase-homologous genes in deep subseafloor sedimentary metagenomes.</title>
        <authorList>
            <person name="Kawai M."/>
            <person name="Futagami T."/>
            <person name="Toyoda A."/>
            <person name="Takaki Y."/>
            <person name="Nishi S."/>
            <person name="Hori S."/>
            <person name="Arai W."/>
            <person name="Tsubouchi T."/>
            <person name="Morono Y."/>
            <person name="Uchiyama I."/>
            <person name="Ito T."/>
            <person name="Fujiyama A."/>
            <person name="Inagaki F."/>
            <person name="Takami H."/>
        </authorList>
    </citation>
    <scope>NUCLEOTIDE SEQUENCE</scope>
    <source>
        <strain evidence="1">Expedition CK06-06</strain>
    </source>
</reference>
<sequence length="78" mass="9026">MTEFSKRVIRHRVKQDFLATGVLNDPALLAAHYIDIKTSRDSSYVIGTPRASKMFDGCMRMHVIGHKYKIKKKEWSNT</sequence>
<dbReference type="AlphaFoldDB" id="X0W1R7"/>
<organism evidence="1">
    <name type="scientific">marine sediment metagenome</name>
    <dbReference type="NCBI Taxonomy" id="412755"/>
    <lineage>
        <taxon>unclassified sequences</taxon>
        <taxon>metagenomes</taxon>
        <taxon>ecological metagenomes</taxon>
    </lineage>
</organism>
<accession>X0W1R7</accession>
<gene>
    <name evidence="1" type="ORF">S01H1_57205</name>
</gene>
<comment type="caution">
    <text evidence="1">The sequence shown here is derived from an EMBL/GenBank/DDBJ whole genome shotgun (WGS) entry which is preliminary data.</text>
</comment>
<protein>
    <submittedName>
        <fullName evidence="1">Uncharacterized protein</fullName>
    </submittedName>
</protein>
<feature type="non-terminal residue" evidence="1">
    <location>
        <position position="78"/>
    </location>
</feature>